<organism evidence="2 3">
    <name type="scientific">Natranaeroarchaeum sulfidigenes</name>
    <dbReference type="NCBI Taxonomy" id="2784880"/>
    <lineage>
        <taxon>Archaea</taxon>
        <taxon>Methanobacteriati</taxon>
        <taxon>Methanobacteriota</taxon>
        <taxon>Stenosarchaea group</taxon>
        <taxon>Halobacteria</taxon>
        <taxon>Halobacteriales</taxon>
        <taxon>Natronoarchaeaceae</taxon>
        <taxon>Natranaeroarchaeum</taxon>
    </lineage>
</organism>
<dbReference type="KEGG" id="hara:AArcS_0013"/>
<evidence type="ECO:0000313" key="3">
    <source>
        <dbReference type="Proteomes" id="UP000663586"/>
    </source>
</evidence>
<accession>A0A897MSS9</accession>
<keyword evidence="3" id="KW-1185">Reference proteome</keyword>
<name>A0A897MSS9_9EURY</name>
<keyword evidence="1" id="KW-1133">Transmembrane helix</keyword>
<gene>
    <name evidence="2" type="ORF">AArcS_0013</name>
</gene>
<feature type="transmembrane region" description="Helical" evidence="1">
    <location>
        <begin position="12"/>
        <end position="35"/>
    </location>
</feature>
<reference evidence="2" key="1">
    <citation type="submission" date="2020-11" db="EMBL/GenBank/DDBJ databases">
        <title>Carbohydrate-dependent, anaerobic sulfur respiration: A novel catabolism in halophilic archaea.</title>
        <authorList>
            <person name="Sorokin D.Y."/>
            <person name="Messina E."/>
            <person name="Smedile F."/>
            <person name="La Cono V."/>
            <person name="Hallsworth J.E."/>
            <person name="Yakimov M.M."/>
        </authorList>
    </citation>
    <scope>NUCLEOTIDE SEQUENCE</scope>
    <source>
        <strain evidence="2">AArc-S</strain>
    </source>
</reference>
<dbReference type="EMBL" id="CP064786">
    <property type="protein sequence ID" value="QSG01256.1"/>
    <property type="molecule type" value="Genomic_DNA"/>
</dbReference>
<evidence type="ECO:0000313" key="2">
    <source>
        <dbReference type="EMBL" id="QSG01256.1"/>
    </source>
</evidence>
<keyword evidence="1" id="KW-0472">Membrane</keyword>
<dbReference type="AlphaFoldDB" id="A0A897MSS9"/>
<keyword evidence="1" id="KW-0812">Transmembrane</keyword>
<dbReference type="Proteomes" id="UP000663586">
    <property type="component" value="Chromosome"/>
</dbReference>
<proteinExistence type="predicted"/>
<sequence>MVSGLASLLLPPLAIIALLQVLVIVIFWVTAPWILPAQRYDIQFGLLNEPSGESKTSSK</sequence>
<protein>
    <submittedName>
        <fullName evidence="2">Uncharacterized protein</fullName>
    </submittedName>
</protein>
<evidence type="ECO:0000256" key="1">
    <source>
        <dbReference type="SAM" id="Phobius"/>
    </source>
</evidence>